<dbReference type="EMBL" id="LVWE01000009">
    <property type="protein sequence ID" value="OAD45978.1"/>
    <property type="molecule type" value="Genomic_DNA"/>
</dbReference>
<dbReference type="Pfam" id="PF00041">
    <property type="entry name" value="fn3"/>
    <property type="match status" value="2"/>
</dbReference>
<feature type="domain" description="Fibronectin type-III" evidence="7">
    <location>
        <begin position="294"/>
        <end position="379"/>
    </location>
</feature>
<proteinExistence type="inferred from homology"/>
<comment type="caution">
    <text evidence="8">The sequence shown here is derived from an EMBL/GenBank/DDBJ whole genome shotgun (WGS) entry which is preliminary data.</text>
</comment>
<keyword evidence="2" id="KW-0540">Nuclease</keyword>
<dbReference type="InterPro" id="IPR003961">
    <property type="entry name" value="FN3_dom"/>
</dbReference>
<dbReference type="PANTHER" id="PTHR33607">
    <property type="entry name" value="ENDONUCLEASE-1"/>
    <property type="match status" value="1"/>
</dbReference>
<name>A0A176TDH6_9FLAO</name>
<feature type="domain" description="Fibronectin type-III" evidence="7">
    <location>
        <begin position="385"/>
        <end position="470"/>
    </location>
</feature>
<dbReference type="InterPro" id="IPR044925">
    <property type="entry name" value="His-Me_finger_sf"/>
</dbReference>
<dbReference type="AlphaFoldDB" id="A0A176TDH6"/>
<dbReference type="InterPro" id="IPR026444">
    <property type="entry name" value="Secre_tail"/>
</dbReference>
<evidence type="ECO:0000256" key="5">
    <source>
        <dbReference type="SAM" id="MobiDB-lite"/>
    </source>
</evidence>
<dbReference type="OrthoDB" id="5485925at2"/>
<evidence type="ECO:0000256" key="4">
    <source>
        <dbReference type="ARBA" id="ARBA00022801"/>
    </source>
</evidence>
<protein>
    <recommendedName>
        <fullName evidence="7">Fibronectin type-III domain-containing protein</fullName>
    </recommendedName>
</protein>
<dbReference type="InterPro" id="IPR013783">
    <property type="entry name" value="Ig-like_fold"/>
</dbReference>
<dbReference type="Pfam" id="PF18962">
    <property type="entry name" value="Por_Secre_tail"/>
    <property type="match status" value="1"/>
</dbReference>
<dbReference type="Gene3D" id="2.60.40.10">
    <property type="entry name" value="Immunoglobulins"/>
    <property type="match status" value="2"/>
</dbReference>
<feature type="region of interest" description="Disordered" evidence="5">
    <location>
        <begin position="126"/>
        <end position="159"/>
    </location>
</feature>
<feature type="compositionally biased region" description="Basic and acidic residues" evidence="5">
    <location>
        <begin position="137"/>
        <end position="152"/>
    </location>
</feature>
<feature type="signal peptide" evidence="6">
    <location>
        <begin position="1"/>
        <end position="19"/>
    </location>
</feature>
<evidence type="ECO:0000256" key="3">
    <source>
        <dbReference type="ARBA" id="ARBA00022729"/>
    </source>
</evidence>
<reference evidence="8 9" key="1">
    <citation type="submission" date="2016-02" db="EMBL/GenBank/DDBJ databases">
        <title>Draft genome sequence of Polaribacter atrinae KACC17473.</title>
        <authorList>
            <person name="Shin S.-K."/>
            <person name="Yi H."/>
        </authorList>
    </citation>
    <scope>NUCLEOTIDE SEQUENCE [LARGE SCALE GENOMIC DNA]</scope>
    <source>
        <strain evidence="8 9">KACC 17473</strain>
    </source>
</reference>
<dbReference type="GO" id="GO:0016787">
    <property type="term" value="F:hydrolase activity"/>
    <property type="evidence" value="ECO:0007669"/>
    <property type="project" value="UniProtKB-KW"/>
</dbReference>
<dbReference type="InterPro" id="IPR007346">
    <property type="entry name" value="Endonuclease-I"/>
</dbReference>
<dbReference type="SMART" id="SM00060">
    <property type="entry name" value="FN3"/>
    <property type="match status" value="2"/>
</dbReference>
<comment type="similarity">
    <text evidence="1">Belongs to the EndA/NucM nuclease family.</text>
</comment>
<accession>A0A176TDH6</accession>
<evidence type="ECO:0000256" key="2">
    <source>
        <dbReference type="ARBA" id="ARBA00022722"/>
    </source>
</evidence>
<dbReference type="RefSeq" id="WP_068448561.1">
    <property type="nucleotide sequence ID" value="NZ_CP150660.1"/>
</dbReference>
<dbReference type="InterPro" id="IPR036116">
    <property type="entry name" value="FN3_sf"/>
</dbReference>
<evidence type="ECO:0000256" key="6">
    <source>
        <dbReference type="SAM" id="SignalP"/>
    </source>
</evidence>
<evidence type="ECO:0000259" key="7">
    <source>
        <dbReference type="PROSITE" id="PS50853"/>
    </source>
</evidence>
<organism evidence="8 9">
    <name type="scientific">Polaribacter atrinae</name>
    <dbReference type="NCBI Taxonomy" id="1333662"/>
    <lineage>
        <taxon>Bacteria</taxon>
        <taxon>Pseudomonadati</taxon>
        <taxon>Bacteroidota</taxon>
        <taxon>Flavobacteriia</taxon>
        <taxon>Flavobacteriales</taxon>
        <taxon>Flavobacteriaceae</taxon>
    </lineage>
</organism>
<dbReference type="Proteomes" id="UP000076923">
    <property type="component" value="Unassembled WGS sequence"/>
</dbReference>
<dbReference type="PROSITE" id="PS50853">
    <property type="entry name" value="FN3"/>
    <property type="match status" value="2"/>
</dbReference>
<dbReference type="GO" id="GO:0004518">
    <property type="term" value="F:nuclease activity"/>
    <property type="evidence" value="ECO:0007669"/>
    <property type="project" value="UniProtKB-KW"/>
</dbReference>
<evidence type="ECO:0000313" key="9">
    <source>
        <dbReference type="Proteomes" id="UP000076923"/>
    </source>
</evidence>
<keyword evidence="4" id="KW-0378">Hydrolase</keyword>
<keyword evidence="9" id="KW-1185">Reference proteome</keyword>
<gene>
    <name evidence="8" type="ORF">LPB303_04755</name>
</gene>
<dbReference type="Pfam" id="PF04231">
    <property type="entry name" value="Endonuclease_1"/>
    <property type="match status" value="1"/>
</dbReference>
<keyword evidence="3 6" id="KW-0732">Signal</keyword>
<dbReference type="SUPFAM" id="SSF49265">
    <property type="entry name" value="Fibronectin type III"/>
    <property type="match status" value="1"/>
</dbReference>
<dbReference type="NCBIfam" id="TIGR04183">
    <property type="entry name" value="Por_Secre_tail"/>
    <property type="match status" value="1"/>
</dbReference>
<dbReference type="SUPFAM" id="SSF54060">
    <property type="entry name" value="His-Me finger endonucleases"/>
    <property type="match status" value="1"/>
</dbReference>
<evidence type="ECO:0000256" key="1">
    <source>
        <dbReference type="ARBA" id="ARBA00006429"/>
    </source>
</evidence>
<dbReference type="STRING" id="1333662.LPB303_04755"/>
<sequence length="736" mass="80158">MVKKLLLFILTITSLTSYTQEDYYDDVNLQLTGINLKDALATKIISTHSNMLSYTPGVWAASKITDRVIDEPDSVVLIYGWENGSDSDITNDRTRDNSLQDAGTGATFVWNREHVFSKSLANPSLITDNPGAGTDAHNLRPADKNRNSERNNYKFALDSGNSGRSSITYNGPDGADTRGWYPGDEWKGDVSRIIMYMYLRYGSQCLPTNVGVGDSQFTPDDMIDLFLKWNREDPVSDIEKERNNYHENTSNTYAQGNRNPFIDNPFLATRIWGGENAEDTWGIYTSSDTEAPTAPTNVTLSNQTLTSIDISWTASTDNIGVAQYQVYVNDVLTKQTTTATSASITGLETNTTYNFKVIAKDLINKSEASNEVVGTTLADTTAPSIPTNVTITDITDSSFNINWSASSDNNEVAGYDIFIDGTFKETSTTTTYAVIGLATSTTYSITVLAKDKDDNKSAQSTAVNATTTDGASGGSASELFFSEYFEGDGGTNKALEIVNLTGGTVSLSGYVIKLDRNDTGEWVSPLALDSGTVKNIVPGDVFVIGNGKNSIPELQTYSETNTIGQVDLVQPVIEETNWGQPVNFTGNDAIGLFKDNVLIDIIGEFGNGANFAVNKTLRRNGDISAPNTTFDLQGEWTPFPANTADGLGSHTSTLTTTKNTFESFKMFPNPTNGSTIYFSVTKEAKITIYNVLGKLISTSEITKSKNSIDISDLSKGVYILKINSEEQFITKKLIKK</sequence>
<feature type="chain" id="PRO_5008049835" description="Fibronectin type-III domain-containing protein" evidence="6">
    <location>
        <begin position="20"/>
        <end position="736"/>
    </location>
</feature>
<evidence type="ECO:0000313" key="8">
    <source>
        <dbReference type="EMBL" id="OAD45978.1"/>
    </source>
</evidence>
<dbReference type="CDD" id="cd00063">
    <property type="entry name" value="FN3"/>
    <property type="match status" value="2"/>
</dbReference>
<dbReference type="PANTHER" id="PTHR33607:SF2">
    <property type="entry name" value="ENDONUCLEASE-1"/>
    <property type="match status" value="1"/>
</dbReference>